<dbReference type="InterPro" id="IPR000870">
    <property type="entry name" value="Homoserine_kinase"/>
</dbReference>
<comment type="pathway">
    <text evidence="1 13">Amino-acid biosynthesis; L-threonine biosynthesis; L-threonine from L-aspartate: step 4/5.</text>
</comment>
<organism evidence="16 17">
    <name type="scientific">Clostridium carboxidivorans P7</name>
    <dbReference type="NCBI Taxonomy" id="536227"/>
    <lineage>
        <taxon>Bacteria</taxon>
        <taxon>Bacillati</taxon>
        <taxon>Bacillota</taxon>
        <taxon>Clostridia</taxon>
        <taxon>Eubacteriales</taxon>
        <taxon>Clostridiaceae</taxon>
        <taxon>Clostridium</taxon>
    </lineage>
</organism>
<feature type="domain" description="GHMP kinase C-terminal" evidence="15">
    <location>
        <begin position="197"/>
        <end position="261"/>
    </location>
</feature>
<evidence type="ECO:0000313" key="17">
    <source>
        <dbReference type="Proteomes" id="UP000004198"/>
    </source>
</evidence>
<evidence type="ECO:0000256" key="6">
    <source>
        <dbReference type="ARBA" id="ARBA00022679"/>
    </source>
</evidence>
<comment type="subcellular location">
    <subcellularLocation>
        <location evidence="13">Cytoplasm</location>
    </subcellularLocation>
</comment>
<dbReference type="Gene3D" id="3.30.230.10">
    <property type="match status" value="1"/>
</dbReference>
<feature type="binding site" evidence="13">
    <location>
        <begin position="82"/>
        <end position="92"/>
    </location>
    <ligand>
        <name>ATP</name>
        <dbReference type="ChEBI" id="CHEBI:30616"/>
    </ligand>
</feature>
<comment type="catalytic activity">
    <reaction evidence="11 13">
        <text>L-homoserine + ATP = O-phospho-L-homoserine + ADP + H(+)</text>
        <dbReference type="Rhea" id="RHEA:13985"/>
        <dbReference type="ChEBI" id="CHEBI:15378"/>
        <dbReference type="ChEBI" id="CHEBI:30616"/>
        <dbReference type="ChEBI" id="CHEBI:57476"/>
        <dbReference type="ChEBI" id="CHEBI:57590"/>
        <dbReference type="ChEBI" id="CHEBI:456216"/>
        <dbReference type="EC" id="2.7.1.39"/>
    </reaction>
</comment>
<gene>
    <name evidence="13" type="primary">thrB</name>
    <name evidence="16" type="ORF">CcarbDRAFT_0231</name>
</gene>
<accession>C6PN64</accession>
<protein>
    <recommendedName>
        <fullName evidence="4 13">Homoserine kinase</fullName>
        <shortName evidence="13">HK</shortName>
        <shortName evidence="13">HSK</shortName>
        <ecNumber evidence="3 13">2.7.1.39</ecNumber>
    </recommendedName>
</protein>
<dbReference type="RefSeq" id="WP_007059116.1">
    <property type="nucleotide sequence ID" value="NZ_ACVI01000002.1"/>
</dbReference>
<keyword evidence="13" id="KW-0963">Cytoplasm</keyword>
<dbReference type="PATRIC" id="fig|536227.13.peg.1740"/>
<name>C6PN64_9CLOT</name>
<dbReference type="AlphaFoldDB" id="C6PN64"/>
<dbReference type="PANTHER" id="PTHR20861:SF1">
    <property type="entry name" value="HOMOSERINE KINASE"/>
    <property type="match status" value="1"/>
</dbReference>
<dbReference type="PRINTS" id="PR00958">
    <property type="entry name" value="HOMSERKINASE"/>
</dbReference>
<dbReference type="EC" id="2.7.1.39" evidence="3 13"/>
<dbReference type="GO" id="GO:0005737">
    <property type="term" value="C:cytoplasm"/>
    <property type="evidence" value="ECO:0007669"/>
    <property type="project" value="UniProtKB-SubCell"/>
</dbReference>
<dbReference type="NCBIfam" id="NF002288">
    <property type="entry name" value="PRK01212.1-4"/>
    <property type="match status" value="1"/>
</dbReference>
<keyword evidence="7 13" id="KW-0791">Threonine biosynthesis</keyword>
<dbReference type="InterPro" id="IPR013750">
    <property type="entry name" value="GHMP_kinase_C_dom"/>
</dbReference>
<comment type="function">
    <text evidence="12 13">Catalyzes the ATP-dependent phosphorylation of L-homoserine to L-homoserine phosphate.</text>
</comment>
<dbReference type="NCBIfam" id="TIGR00191">
    <property type="entry name" value="thrB"/>
    <property type="match status" value="1"/>
</dbReference>
<sequence length="302" mass="33558">MVEVRVPATSANMGPGFDCLGIAVNMYNRFIVEEIEEGLIFEGCDDKFKNEDNLIYRAMKKCFEKIGYKPTGLKIKIESEIPVSRGLGSSAACVIGGVVCANELAGRVLNNQQLLDLAVEVEGHPDNINPAFCGGMTVSISEGEEVVYNKVNIKEGIKFCALIPNFTLSTEKARAVLPKNVDYKQGIYNIGRTALLISALNNGDFHLLKFACKDKLHEDYRAQLIENFYPVKEQCEKLNCLGVFLSGAGPTIMVMLKEEDNDFTKNIQKFLNTLKNKWTVKELKIENQGVIVNREAELTKCS</sequence>
<dbReference type="eggNOG" id="COG0083">
    <property type="taxonomic scope" value="Bacteria"/>
</dbReference>
<evidence type="ECO:0000256" key="7">
    <source>
        <dbReference type="ARBA" id="ARBA00022697"/>
    </source>
</evidence>
<comment type="similarity">
    <text evidence="2 13">Belongs to the GHMP kinase family. Homoserine kinase subfamily.</text>
</comment>
<evidence type="ECO:0000256" key="12">
    <source>
        <dbReference type="ARBA" id="ARBA00049954"/>
    </source>
</evidence>
<dbReference type="Proteomes" id="UP000004198">
    <property type="component" value="Unassembled WGS sequence"/>
</dbReference>
<keyword evidence="8 13" id="KW-0547">Nucleotide-binding</keyword>
<evidence type="ECO:0000256" key="13">
    <source>
        <dbReference type="HAMAP-Rule" id="MF_00384"/>
    </source>
</evidence>
<dbReference type="InterPro" id="IPR006204">
    <property type="entry name" value="GHMP_kinase_N_dom"/>
</dbReference>
<reference evidence="16 17" key="1">
    <citation type="submission" date="2009-06" db="EMBL/GenBank/DDBJ databases">
        <title>The draft genome of Clostridium carboxidivorans P7.</title>
        <authorList>
            <consortium name="US DOE Joint Genome Institute (JGI-PGF)"/>
            <person name="Lucas S."/>
            <person name="Copeland A."/>
            <person name="Lapidus A."/>
            <person name="Glavina del Rio T."/>
            <person name="Tice H."/>
            <person name="Bruce D."/>
            <person name="Goodwin L."/>
            <person name="Pitluck S."/>
            <person name="Larimer F."/>
            <person name="Land M.L."/>
            <person name="Hauser L."/>
            <person name="Hemme C.L."/>
        </authorList>
    </citation>
    <scope>NUCLEOTIDE SEQUENCE [LARGE SCALE GENOMIC DNA]</scope>
    <source>
        <strain evidence="16 17">P7</strain>
    </source>
</reference>
<feature type="domain" description="GHMP kinase N-terminal" evidence="14">
    <location>
        <begin position="53"/>
        <end position="135"/>
    </location>
</feature>
<dbReference type="GO" id="GO:0004413">
    <property type="term" value="F:homoserine kinase activity"/>
    <property type="evidence" value="ECO:0007669"/>
    <property type="project" value="UniProtKB-UniRule"/>
</dbReference>
<dbReference type="Pfam" id="PF08544">
    <property type="entry name" value="GHMP_kinases_C"/>
    <property type="match status" value="1"/>
</dbReference>
<evidence type="ECO:0000256" key="1">
    <source>
        <dbReference type="ARBA" id="ARBA00005015"/>
    </source>
</evidence>
<evidence type="ECO:0000256" key="8">
    <source>
        <dbReference type="ARBA" id="ARBA00022741"/>
    </source>
</evidence>
<dbReference type="Pfam" id="PF00288">
    <property type="entry name" value="GHMP_kinases_N"/>
    <property type="match status" value="1"/>
</dbReference>
<evidence type="ECO:0000259" key="15">
    <source>
        <dbReference type="Pfam" id="PF08544"/>
    </source>
</evidence>
<evidence type="ECO:0000256" key="2">
    <source>
        <dbReference type="ARBA" id="ARBA00007370"/>
    </source>
</evidence>
<dbReference type="STRING" id="536227.Ccar_08285"/>
<dbReference type="OrthoDB" id="9769912at2"/>
<evidence type="ECO:0000259" key="14">
    <source>
        <dbReference type="Pfam" id="PF00288"/>
    </source>
</evidence>
<dbReference type="KEGG" id="cck:Ccar_08285"/>
<evidence type="ECO:0000256" key="11">
    <source>
        <dbReference type="ARBA" id="ARBA00049375"/>
    </source>
</evidence>
<dbReference type="SUPFAM" id="SSF55060">
    <property type="entry name" value="GHMP Kinase, C-terminal domain"/>
    <property type="match status" value="1"/>
</dbReference>
<keyword evidence="6 13" id="KW-0808">Transferase</keyword>
<evidence type="ECO:0000256" key="9">
    <source>
        <dbReference type="ARBA" id="ARBA00022777"/>
    </source>
</evidence>
<dbReference type="InterPro" id="IPR036554">
    <property type="entry name" value="GHMP_kinase_C_sf"/>
</dbReference>
<keyword evidence="17" id="KW-1185">Reference proteome</keyword>
<proteinExistence type="inferred from homology"/>
<dbReference type="PIRSF" id="PIRSF000676">
    <property type="entry name" value="Homoser_kin"/>
    <property type="match status" value="1"/>
</dbReference>
<keyword evidence="9 13" id="KW-0418">Kinase</keyword>
<evidence type="ECO:0000256" key="3">
    <source>
        <dbReference type="ARBA" id="ARBA00012078"/>
    </source>
</evidence>
<comment type="caution">
    <text evidence="16">The sequence shown here is derived from an EMBL/GenBank/DDBJ whole genome shotgun (WGS) entry which is preliminary data.</text>
</comment>
<dbReference type="PROSITE" id="PS00627">
    <property type="entry name" value="GHMP_KINASES_ATP"/>
    <property type="match status" value="1"/>
</dbReference>
<dbReference type="GO" id="GO:0005524">
    <property type="term" value="F:ATP binding"/>
    <property type="evidence" value="ECO:0007669"/>
    <property type="project" value="UniProtKB-UniRule"/>
</dbReference>
<dbReference type="SUPFAM" id="SSF54211">
    <property type="entry name" value="Ribosomal protein S5 domain 2-like"/>
    <property type="match status" value="1"/>
</dbReference>
<dbReference type="UniPathway" id="UPA00050">
    <property type="reaction ID" value="UER00064"/>
</dbReference>
<evidence type="ECO:0000256" key="10">
    <source>
        <dbReference type="ARBA" id="ARBA00022840"/>
    </source>
</evidence>
<dbReference type="InterPro" id="IPR014721">
    <property type="entry name" value="Ribsml_uS5_D2-typ_fold_subgr"/>
</dbReference>
<evidence type="ECO:0000313" key="16">
    <source>
        <dbReference type="EMBL" id="EET89397.1"/>
    </source>
</evidence>
<dbReference type="InterPro" id="IPR020568">
    <property type="entry name" value="Ribosomal_Su5_D2-typ_SF"/>
</dbReference>
<dbReference type="EMBL" id="ACVI01000002">
    <property type="protein sequence ID" value="EET89397.1"/>
    <property type="molecule type" value="Genomic_DNA"/>
</dbReference>
<keyword evidence="10 13" id="KW-0067">ATP-binding</keyword>
<dbReference type="Gene3D" id="3.30.70.890">
    <property type="entry name" value="GHMP kinase, C-terminal domain"/>
    <property type="match status" value="1"/>
</dbReference>
<keyword evidence="5 13" id="KW-0028">Amino-acid biosynthesis</keyword>
<dbReference type="HAMAP" id="MF_00384">
    <property type="entry name" value="Homoser_kinase"/>
    <property type="match status" value="1"/>
</dbReference>
<dbReference type="InterPro" id="IPR006203">
    <property type="entry name" value="GHMP_knse_ATP-bd_CS"/>
</dbReference>
<dbReference type="GO" id="GO:0009088">
    <property type="term" value="P:threonine biosynthetic process"/>
    <property type="evidence" value="ECO:0007669"/>
    <property type="project" value="UniProtKB-UniRule"/>
</dbReference>
<evidence type="ECO:0000256" key="5">
    <source>
        <dbReference type="ARBA" id="ARBA00022605"/>
    </source>
</evidence>
<evidence type="ECO:0000256" key="4">
    <source>
        <dbReference type="ARBA" id="ARBA00017858"/>
    </source>
</evidence>
<dbReference type="PANTHER" id="PTHR20861">
    <property type="entry name" value="HOMOSERINE/4-DIPHOSPHOCYTIDYL-2-C-METHYL-D-ERYTHRITOL KINASE"/>
    <property type="match status" value="1"/>
</dbReference>